<sequence length="601" mass="67059">MKDDLNKLDIVDFSGDRRPQTRHGSKDYTTVRTRAYPKRRRRKKNHTGLLLLAAMTVVLVVAFIALLIFDKKTIKFSIKDGETTPIEYGEVFDPKSVTANYTGRIFGFNKKECIVTLIEGDTDFSALDLGEYHLKYRATYSDQTKECSQILKVQDTTGPEIKLEGEGYASPGTEYKEEGYTAVDNYDGDVTDKVKVDASKDKITYSVTDSNGNTSTVERTITYKDVFAPEITLTDGEKVLIQLNSTYKEPGYKAVDDVDGDVTDKVKVEGTVDSSKYGTSYITYTVSDSNGNEAKVTRMVVVQESDPPTLTLKGDTSIYLNVGDTFEDPGYKAEDAVDGDLTEDVKIGGSVDTSKAGVYLLKYTVADHSDNEVTAERYVYVYQKQADDVTKDPGKKVVYLTFDDGPGPYTQQLLDILDKYNVKATFFVTNQFPKYADMIGEEYKRGHTVALHSYSHDYPTIYKSKEAFFTDIAKMNEIIYEQTGQYANILRFPGGTSNTISRHYATGIMADLAESAPKLGYFYSDWNITSGDAGETTVTSEIVANVTAGMKYQDVSIVLQHDIKDFSVNAVEEIIQWGLANGYTFLPMDETTPMVHWKANN</sequence>
<dbReference type="InterPro" id="IPR032179">
    <property type="entry name" value="Cry22Aa_Ig-like"/>
</dbReference>
<comment type="caution">
    <text evidence="3">The sequence shown here is derived from an EMBL/GenBank/DDBJ whole genome shotgun (WGS) entry which is preliminary data.</text>
</comment>
<keyword evidence="4" id="KW-1185">Reference proteome</keyword>
<dbReference type="GO" id="GO:0005975">
    <property type="term" value="P:carbohydrate metabolic process"/>
    <property type="evidence" value="ECO:0007669"/>
    <property type="project" value="InterPro"/>
</dbReference>
<dbReference type="Gene3D" id="3.20.20.370">
    <property type="entry name" value="Glycoside hydrolase/deacetylase"/>
    <property type="match status" value="1"/>
</dbReference>
<evidence type="ECO:0000259" key="2">
    <source>
        <dbReference type="PROSITE" id="PS51677"/>
    </source>
</evidence>
<dbReference type="PANTHER" id="PTHR10587">
    <property type="entry name" value="GLYCOSYL TRANSFERASE-RELATED"/>
    <property type="match status" value="1"/>
</dbReference>
<dbReference type="InterPro" id="IPR050248">
    <property type="entry name" value="Polysacc_deacetylase_ArnD"/>
</dbReference>
<gene>
    <name evidence="3" type="ORF">CSX02_11405</name>
</gene>
<dbReference type="RefSeq" id="WP_099386758.1">
    <property type="nucleotide sequence ID" value="NZ_JANSWH010000061.1"/>
</dbReference>
<dbReference type="SUPFAM" id="SSF88713">
    <property type="entry name" value="Glycoside hydrolase/deacetylase"/>
    <property type="match status" value="1"/>
</dbReference>
<keyword evidence="1" id="KW-0472">Membrane</keyword>
<protein>
    <recommendedName>
        <fullName evidence="2">NodB homology domain-containing protein</fullName>
    </recommendedName>
</protein>
<dbReference type="GO" id="GO:0016810">
    <property type="term" value="F:hydrolase activity, acting on carbon-nitrogen (but not peptide) bonds"/>
    <property type="evidence" value="ECO:0007669"/>
    <property type="project" value="InterPro"/>
</dbReference>
<feature type="transmembrane region" description="Helical" evidence="1">
    <location>
        <begin position="48"/>
        <end position="69"/>
    </location>
</feature>
<reference evidence="3 4" key="1">
    <citation type="submission" date="2017-10" db="EMBL/GenBank/DDBJ databases">
        <title>Resolving the taxonomy of Roseburia spp., Eubacterium rectale and Agathobacter spp. through phylogenomic analysis.</title>
        <authorList>
            <person name="Sheridan P.O."/>
            <person name="Walker A.W."/>
            <person name="Duncan S.H."/>
            <person name="Scott K.P."/>
            <person name="Toole P.W.O."/>
            <person name="Luis P."/>
            <person name="Flint H.J."/>
        </authorList>
    </citation>
    <scope>NUCLEOTIDE SEQUENCE [LARGE SCALE GENOMIC DNA]</scope>
    <source>
        <strain evidence="3 4">JK623</strain>
    </source>
</reference>
<dbReference type="InterPro" id="IPR013783">
    <property type="entry name" value="Ig-like_fold"/>
</dbReference>
<dbReference type="EMBL" id="PDYG01000123">
    <property type="protein sequence ID" value="PHU36771.1"/>
    <property type="molecule type" value="Genomic_DNA"/>
</dbReference>
<dbReference type="Gene3D" id="2.60.40.10">
    <property type="entry name" value="Immunoglobulins"/>
    <property type="match status" value="3"/>
</dbReference>
<dbReference type="InterPro" id="IPR011330">
    <property type="entry name" value="Glyco_hydro/deAcase_b/a-brl"/>
</dbReference>
<evidence type="ECO:0000313" key="3">
    <source>
        <dbReference type="EMBL" id="PHU36771.1"/>
    </source>
</evidence>
<organism evidence="3 4">
    <name type="scientific">Agathobacter ruminis</name>
    <dbReference type="NCBI Taxonomy" id="1712665"/>
    <lineage>
        <taxon>Bacteria</taxon>
        <taxon>Bacillati</taxon>
        <taxon>Bacillota</taxon>
        <taxon>Clostridia</taxon>
        <taxon>Lachnospirales</taxon>
        <taxon>Lachnospiraceae</taxon>
        <taxon>Agathobacter</taxon>
    </lineage>
</organism>
<evidence type="ECO:0000256" key="1">
    <source>
        <dbReference type="SAM" id="Phobius"/>
    </source>
</evidence>
<keyword evidence="1" id="KW-0812">Transmembrane</keyword>
<name>A0A2G3E0M6_9FIRM</name>
<feature type="domain" description="NodB homology" evidence="2">
    <location>
        <begin position="396"/>
        <end position="586"/>
    </location>
</feature>
<reference evidence="3 4" key="2">
    <citation type="submission" date="2017-10" db="EMBL/GenBank/DDBJ databases">
        <authorList>
            <person name="Banno H."/>
            <person name="Chua N.-H."/>
        </authorList>
    </citation>
    <scope>NUCLEOTIDE SEQUENCE [LARGE SCALE GENOMIC DNA]</scope>
    <source>
        <strain evidence="3 4">JK623</strain>
    </source>
</reference>
<dbReference type="AlphaFoldDB" id="A0A2G3E0M6"/>
<evidence type="ECO:0000313" key="4">
    <source>
        <dbReference type="Proteomes" id="UP000224563"/>
    </source>
</evidence>
<dbReference type="Proteomes" id="UP000224563">
    <property type="component" value="Unassembled WGS sequence"/>
</dbReference>
<dbReference type="PROSITE" id="PS51677">
    <property type="entry name" value="NODB"/>
    <property type="match status" value="1"/>
</dbReference>
<accession>A0A2G3E0M6</accession>
<dbReference type="InterPro" id="IPR002509">
    <property type="entry name" value="NODB_dom"/>
</dbReference>
<dbReference type="Pfam" id="PF16403">
    <property type="entry name" value="Bact_surface_Ig-like"/>
    <property type="match status" value="3"/>
</dbReference>
<dbReference type="Pfam" id="PF01522">
    <property type="entry name" value="Polysacc_deac_1"/>
    <property type="match status" value="1"/>
</dbReference>
<proteinExistence type="predicted"/>
<dbReference type="CDD" id="cd10944">
    <property type="entry name" value="CE4_SmPgdA_like"/>
    <property type="match status" value="1"/>
</dbReference>
<dbReference type="PANTHER" id="PTHR10587:SF125">
    <property type="entry name" value="POLYSACCHARIDE DEACETYLASE YHEN-RELATED"/>
    <property type="match status" value="1"/>
</dbReference>
<keyword evidence="1" id="KW-1133">Transmembrane helix</keyword>